<dbReference type="RefSeq" id="WP_170131170.1">
    <property type="nucleotide sequence ID" value="NZ_QJSX01000018.1"/>
</dbReference>
<proteinExistence type="inferred from homology"/>
<dbReference type="SMART" id="SM00854">
    <property type="entry name" value="PGA_cap"/>
    <property type="match status" value="1"/>
</dbReference>
<evidence type="ECO:0000256" key="1">
    <source>
        <dbReference type="ARBA" id="ARBA00005662"/>
    </source>
</evidence>
<dbReference type="Proteomes" id="UP000248326">
    <property type="component" value="Unassembled WGS sequence"/>
</dbReference>
<evidence type="ECO:0000313" key="3">
    <source>
        <dbReference type="EMBL" id="PYE50428.1"/>
    </source>
</evidence>
<keyword evidence="4" id="KW-1185">Reference proteome</keyword>
<reference evidence="3 4" key="1">
    <citation type="submission" date="2018-06" db="EMBL/GenBank/DDBJ databases">
        <title>Genomic Encyclopedia of Type Strains, Phase IV (KMG-IV): sequencing the most valuable type-strain genomes for metagenomic binning, comparative biology and taxonomic classification.</title>
        <authorList>
            <person name="Goeker M."/>
        </authorList>
    </citation>
    <scope>NUCLEOTIDE SEQUENCE [LARGE SCALE GENOMIC DNA]</scope>
    <source>
        <strain evidence="3 4">DSM 18048</strain>
    </source>
</reference>
<comment type="similarity">
    <text evidence="1">Belongs to the CapA family.</text>
</comment>
<name>A0A318SDF7_9DEIO</name>
<protein>
    <submittedName>
        <fullName evidence="3">Poly-gamma-glutamate synthesis protein (Capsule biosynthesis protein)</fullName>
    </submittedName>
</protein>
<dbReference type="AlphaFoldDB" id="A0A318SDF7"/>
<gene>
    <name evidence="3" type="ORF">DES52_11845</name>
</gene>
<dbReference type="EMBL" id="QJSX01000018">
    <property type="protein sequence ID" value="PYE50428.1"/>
    <property type="molecule type" value="Genomic_DNA"/>
</dbReference>
<dbReference type="Pfam" id="PF09587">
    <property type="entry name" value="PGA_cap"/>
    <property type="match status" value="1"/>
</dbReference>
<dbReference type="CDD" id="cd07381">
    <property type="entry name" value="MPP_CapA"/>
    <property type="match status" value="1"/>
</dbReference>
<dbReference type="PANTHER" id="PTHR33393:SF13">
    <property type="entry name" value="PGA BIOSYNTHESIS PROTEIN CAPA"/>
    <property type="match status" value="1"/>
</dbReference>
<dbReference type="SUPFAM" id="SSF56300">
    <property type="entry name" value="Metallo-dependent phosphatases"/>
    <property type="match status" value="1"/>
</dbReference>
<dbReference type="InterPro" id="IPR029052">
    <property type="entry name" value="Metallo-depent_PP-like"/>
</dbReference>
<dbReference type="InterPro" id="IPR019079">
    <property type="entry name" value="Capsule_synth_CapA"/>
</dbReference>
<organism evidence="3 4">
    <name type="scientific">Deinococcus yavapaiensis KR-236</name>
    <dbReference type="NCBI Taxonomy" id="694435"/>
    <lineage>
        <taxon>Bacteria</taxon>
        <taxon>Thermotogati</taxon>
        <taxon>Deinococcota</taxon>
        <taxon>Deinococci</taxon>
        <taxon>Deinococcales</taxon>
        <taxon>Deinococcaceae</taxon>
        <taxon>Deinococcus</taxon>
    </lineage>
</organism>
<accession>A0A318SDF7</accession>
<evidence type="ECO:0000313" key="4">
    <source>
        <dbReference type="Proteomes" id="UP000248326"/>
    </source>
</evidence>
<sequence>MKPWPLLALILASSVTAGGRDDAVVLTAGGDVILTRGVAASARGDWRVVLGGLRDALRGSDVTFVNLESPLTTRPKVTVGIDLRGTPKAVRALSSAGVTVASTVNNHALDGGAAGLTESRRALRTAGVMPLTANVAWRAVRGRRFAFLALQDDGRPWPLRSVRAAARTADAVVVSVHWGAEFRDVTARQRRLAADLVAAGATLVLGHGPHVLQPVERVGQAIVAFSLGNLAFDQDPPSARLSALVRFTLTSSGWVACAVPLQLKQALPVKSAPSAAPGILARLALKAC</sequence>
<dbReference type="PANTHER" id="PTHR33393">
    <property type="entry name" value="POLYGLUTAMINE SYNTHESIS ACCESSORY PROTEIN RV0574C-RELATED"/>
    <property type="match status" value="1"/>
</dbReference>
<evidence type="ECO:0000259" key="2">
    <source>
        <dbReference type="SMART" id="SM00854"/>
    </source>
</evidence>
<comment type="caution">
    <text evidence="3">The sequence shown here is derived from an EMBL/GenBank/DDBJ whole genome shotgun (WGS) entry which is preliminary data.</text>
</comment>
<dbReference type="InterPro" id="IPR052169">
    <property type="entry name" value="CW_Biosynth-Accessory"/>
</dbReference>
<feature type="domain" description="Capsule synthesis protein CapA" evidence="2">
    <location>
        <begin position="25"/>
        <end position="234"/>
    </location>
</feature>